<feature type="signal peptide" evidence="2">
    <location>
        <begin position="1"/>
        <end position="21"/>
    </location>
</feature>
<dbReference type="RefSeq" id="WP_169547413.1">
    <property type="nucleotide sequence ID" value="NZ_JACSDI010000005.1"/>
</dbReference>
<evidence type="ECO:0008006" key="5">
    <source>
        <dbReference type="Google" id="ProtNLM"/>
    </source>
</evidence>
<comment type="caution">
    <text evidence="3">The sequence shown here is derived from an EMBL/GenBank/DDBJ whole genome shotgun (WGS) entry which is preliminary data.</text>
</comment>
<proteinExistence type="predicted"/>
<dbReference type="PANTHER" id="PTHR23084:SF263">
    <property type="entry name" value="MORN REPEAT-CONTAINING PROTEIN 1"/>
    <property type="match status" value="1"/>
</dbReference>
<dbReference type="Gene3D" id="2.20.110.10">
    <property type="entry name" value="Histone H3 K4-specific methyltransferase SET7/9 N-terminal domain"/>
    <property type="match status" value="1"/>
</dbReference>
<accession>A0ABS9QV33</accession>
<evidence type="ECO:0000313" key="4">
    <source>
        <dbReference type="Proteomes" id="UP000829384"/>
    </source>
</evidence>
<dbReference type="InterPro" id="IPR003409">
    <property type="entry name" value="MORN"/>
</dbReference>
<organism evidence="3 4">
    <name type="scientific">Shewanella cutis</name>
    <dbReference type="NCBI Taxonomy" id="2766780"/>
    <lineage>
        <taxon>Bacteria</taxon>
        <taxon>Pseudomonadati</taxon>
        <taxon>Pseudomonadota</taxon>
        <taxon>Gammaproteobacteria</taxon>
        <taxon>Alteromonadales</taxon>
        <taxon>Shewanellaceae</taxon>
        <taxon>Shewanella</taxon>
    </lineage>
</organism>
<gene>
    <name evidence="3" type="ORF">H9J30_09860</name>
</gene>
<keyword evidence="1" id="KW-0677">Repeat</keyword>
<evidence type="ECO:0000313" key="3">
    <source>
        <dbReference type="EMBL" id="MCG9964218.1"/>
    </source>
</evidence>
<keyword evidence="4" id="KW-1185">Reference proteome</keyword>
<keyword evidence="2" id="KW-0732">Signal</keyword>
<dbReference type="Pfam" id="PF02493">
    <property type="entry name" value="MORN"/>
    <property type="match status" value="4"/>
</dbReference>
<dbReference type="Proteomes" id="UP000829384">
    <property type="component" value="Unassembled WGS sequence"/>
</dbReference>
<feature type="chain" id="PRO_5046938975" description="MORN repeat protein" evidence="2">
    <location>
        <begin position="22"/>
        <end position="245"/>
    </location>
</feature>
<dbReference type="SUPFAM" id="SSF82185">
    <property type="entry name" value="Histone H3 K4-specific methyltransferase SET7/9 N-terminal domain"/>
    <property type="match status" value="1"/>
</dbReference>
<dbReference type="PANTHER" id="PTHR23084">
    <property type="entry name" value="PHOSPHATIDYLINOSITOL-4-PHOSPHATE 5-KINASE RELATED"/>
    <property type="match status" value="1"/>
</dbReference>
<reference evidence="3 4" key="1">
    <citation type="submission" date="2020-08" db="EMBL/GenBank/DDBJ databases">
        <title>Whole genome sequence of Shewanella sp strain PS-2.</title>
        <authorList>
            <person name="Das S.K."/>
        </authorList>
    </citation>
    <scope>NUCLEOTIDE SEQUENCE [LARGE SCALE GENOMIC DNA]</scope>
    <source>
        <strain evidence="3 4">PS-2</strain>
    </source>
</reference>
<protein>
    <recommendedName>
        <fullName evidence="5">MORN repeat protein</fullName>
    </recommendedName>
</protein>
<name>A0ABS9QV33_9GAMM</name>
<evidence type="ECO:0000256" key="2">
    <source>
        <dbReference type="SAM" id="SignalP"/>
    </source>
</evidence>
<dbReference type="EMBL" id="JACSDI010000005">
    <property type="protein sequence ID" value="MCG9964218.1"/>
    <property type="molecule type" value="Genomic_DNA"/>
</dbReference>
<evidence type="ECO:0000256" key="1">
    <source>
        <dbReference type="ARBA" id="ARBA00022737"/>
    </source>
</evidence>
<dbReference type="SMART" id="SM00698">
    <property type="entry name" value="MORN"/>
    <property type="match status" value="3"/>
</dbReference>
<sequence length="245" mass="27555">MKLKQALLIGLALFISKSAYSNPSECWVEDPDVQGTYEGDCVAGKANGFGVSTGKDTYKGEFKDGYLHGKGTYTWQSGRVYEGDWVDGKRTGKGKWQECGPASGCDYYEGEWLNSKFNGFGTFSYRCNCKFIGCQRCTDHGLFEDGKLIESAPSDVTSIKEFKAWKMKESKKINAYEDKVRSFRSNLSVGDDSSVGIIIEVKENIVKVQTNDSQCTQRNNDGDCLNWITTPVEKWFKKNDIYPRD</sequence>